<dbReference type="InterPro" id="IPR036938">
    <property type="entry name" value="PAP2/HPO_sf"/>
</dbReference>
<keyword evidence="1" id="KW-0812">Transmembrane</keyword>
<dbReference type="OrthoDB" id="4764155at2"/>
<feature type="transmembrane region" description="Helical" evidence="1">
    <location>
        <begin position="46"/>
        <end position="72"/>
    </location>
</feature>
<evidence type="ECO:0000313" key="3">
    <source>
        <dbReference type="Proteomes" id="UP000093898"/>
    </source>
</evidence>
<evidence type="ECO:0000313" key="2">
    <source>
        <dbReference type="EMBL" id="OBJ38314.1"/>
    </source>
</evidence>
<name>A0A1A3GSK3_MYCMU</name>
<protein>
    <submittedName>
        <fullName evidence="2">PA-phosphatase</fullName>
    </submittedName>
</protein>
<keyword evidence="1" id="KW-1133">Transmembrane helix</keyword>
<dbReference type="EMBL" id="LZLC01000202">
    <property type="protein sequence ID" value="OBJ38314.1"/>
    <property type="molecule type" value="Genomic_DNA"/>
</dbReference>
<accession>A0A1A3GSK3</accession>
<keyword evidence="1" id="KW-0472">Membrane</keyword>
<evidence type="ECO:0000256" key="1">
    <source>
        <dbReference type="SAM" id="Phobius"/>
    </source>
</evidence>
<reference evidence="2 3" key="1">
    <citation type="submission" date="2016-06" db="EMBL/GenBank/DDBJ databases">
        <authorList>
            <person name="Kjaerup R.B."/>
            <person name="Dalgaard T.S."/>
            <person name="Juul-Madsen H.R."/>
        </authorList>
    </citation>
    <scope>NUCLEOTIDE SEQUENCE [LARGE SCALE GENOMIC DNA]</scope>
    <source>
        <strain evidence="2 3">1127319.6</strain>
    </source>
</reference>
<dbReference type="Proteomes" id="UP000093898">
    <property type="component" value="Unassembled WGS sequence"/>
</dbReference>
<feature type="transmembrane region" description="Helical" evidence="1">
    <location>
        <begin position="6"/>
        <end position="25"/>
    </location>
</feature>
<comment type="caution">
    <text evidence="2">The sequence shown here is derived from an EMBL/GenBank/DDBJ whole genome shotgun (WGS) entry which is preliminary data.</text>
</comment>
<feature type="transmembrane region" description="Helical" evidence="1">
    <location>
        <begin position="108"/>
        <end position="134"/>
    </location>
</feature>
<gene>
    <name evidence="2" type="ORF">A5630_30060</name>
</gene>
<dbReference type="SUPFAM" id="SSF48317">
    <property type="entry name" value="Acid phosphatase/Vanadium-dependent haloperoxidase"/>
    <property type="match status" value="1"/>
</dbReference>
<dbReference type="STRING" id="56689.GCA_001291445_04115"/>
<organism evidence="2 3">
    <name type="scientific">Mycolicibacterium mucogenicum</name>
    <name type="common">Mycobacterium mucogenicum</name>
    <dbReference type="NCBI Taxonomy" id="56689"/>
    <lineage>
        <taxon>Bacteria</taxon>
        <taxon>Bacillati</taxon>
        <taxon>Actinomycetota</taxon>
        <taxon>Actinomycetes</taxon>
        <taxon>Mycobacteriales</taxon>
        <taxon>Mycobacteriaceae</taxon>
        <taxon>Mycolicibacterium</taxon>
    </lineage>
</organism>
<dbReference type="AlphaFoldDB" id="A0A1A3GSK3"/>
<feature type="transmembrane region" description="Helical" evidence="1">
    <location>
        <begin position="154"/>
        <end position="175"/>
    </location>
</feature>
<dbReference type="RefSeq" id="WP_064984316.1">
    <property type="nucleotide sequence ID" value="NZ_LZLC01000202.1"/>
</dbReference>
<proteinExistence type="predicted"/>
<sequence length="190" mass="20444">MTAEKFVRWWPPVGLVMMALLGWVVGKASTPVDDVFQRAGRAGQPYSGWLLFFTDPRVLMVMLVIAVGIALWHKRWRLAAVIALTPQLAVFIERGLKELFGRHKGGALAYPSGHTVLAVTVLGVIVVAAGAVLWSRVLAGVFVPLGMLGQAFTYHYFTDTVGALLFGSSLVCLAARLVTDSPAESPGVII</sequence>